<organism evidence="2 3">
    <name type="scientific">Dactylosporangium siamense</name>
    <dbReference type="NCBI Taxonomy" id="685454"/>
    <lineage>
        <taxon>Bacteria</taxon>
        <taxon>Bacillati</taxon>
        <taxon>Actinomycetota</taxon>
        <taxon>Actinomycetes</taxon>
        <taxon>Micromonosporales</taxon>
        <taxon>Micromonosporaceae</taxon>
        <taxon>Dactylosporangium</taxon>
    </lineage>
</organism>
<dbReference type="SUPFAM" id="SSF69322">
    <property type="entry name" value="Tricorn protease domain 2"/>
    <property type="match status" value="1"/>
</dbReference>
<reference evidence="2" key="1">
    <citation type="submission" date="2021-01" db="EMBL/GenBank/DDBJ databases">
        <title>Whole genome shotgun sequence of Dactylosporangium siamense NBRC 106093.</title>
        <authorList>
            <person name="Komaki H."/>
            <person name="Tamura T."/>
        </authorList>
    </citation>
    <scope>NUCLEOTIDE SEQUENCE</scope>
    <source>
        <strain evidence="2">NBRC 106093</strain>
    </source>
</reference>
<comment type="caution">
    <text evidence="2">The sequence shown here is derived from an EMBL/GenBank/DDBJ whole genome shotgun (WGS) entry which is preliminary data.</text>
</comment>
<proteinExistence type="predicted"/>
<evidence type="ECO:0008006" key="4">
    <source>
        <dbReference type="Google" id="ProtNLM"/>
    </source>
</evidence>
<dbReference type="PROSITE" id="PS51257">
    <property type="entry name" value="PROKAR_LIPOPROTEIN"/>
    <property type="match status" value="1"/>
</dbReference>
<sequence>MRRTLVALGAVCMALSGCTGGKTPSTGSSSAPAGPAPAFKLVAFDSCEQLLSSLRGAAAEAVGPWGFGYGGRLFDGGIADSTAMSRSGSAGSGKAAAPAAGQDYSGTNNHEAGVDEPDLVKTDGKRIVTLAHGSLKVVDAASRTVTGSLTLASADGTGKGPVNVGELLLAGDRALVLGSDYQASIDGDTVGGPGVSGAQVTLVDLAGAPKVIGRFTIEGALLDARQVGGTARVVVTSQPQVKFPDVSRLGTDEARIAANRAAVNAAPVEAWLPQWTAVDGAGKRTEGRVDCGAVSRPETYSATSVLTVLTFDLGGAAIGGGDPVSVVADGNTVYANGPGLYIANDQRWRIMADAVRKKVAMSPRPPLTQIFKFDIAGAGRPRFVASGEVPGWLLNQYSMSEWDGHLRIATTTSLENTTSSAVYVLRLNGGQLTQAGKVDGLGKGERIYSVRFIGTTGYVVTFRQTDPLYTLDLRDPAAPKVVGELKIPGYSAYLHPAGDGRLLGLGQDANAQGRVQGMQVSLFDVRDPAHPARVAQHQEKGGHSEAEYDPHAFLYWAPLGLLAVPMWGEGQQSMSVVVLKVSDTAITEAGAITHPGRYATIRRSLIVGGTLWTLSQQGLKATDAATLAEQAWIAL</sequence>
<dbReference type="RefSeq" id="WP_203849452.1">
    <property type="nucleotide sequence ID" value="NZ_BAAAVW010000019.1"/>
</dbReference>
<accession>A0A919UEK8</accession>
<dbReference type="Proteomes" id="UP000660611">
    <property type="component" value="Unassembled WGS sequence"/>
</dbReference>
<dbReference type="Pfam" id="PF09826">
    <property type="entry name" value="Beta_propel"/>
    <property type="match status" value="1"/>
</dbReference>
<dbReference type="InterPro" id="IPR019198">
    <property type="entry name" value="Beta_propeller_containing"/>
</dbReference>
<name>A0A919UEK8_9ACTN</name>
<evidence type="ECO:0000313" key="3">
    <source>
        <dbReference type="Proteomes" id="UP000660611"/>
    </source>
</evidence>
<dbReference type="AlphaFoldDB" id="A0A919UEK8"/>
<keyword evidence="3" id="KW-1185">Reference proteome</keyword>
<feature type="region of interest" description="Disordered" evidence="1">
    <location>
        <begin position="85"/>
        <end position="117"/>
    </location>
</feature>
<gene>
    <name evidence="2" type="ORF">Dsi01nite_057690</name>
</gene>
<evidence type="ECO:0000313" key="2">
    <source>
        <dbReference type="EMBL" id="GIG47728.1"/>
    </source>
</evidence>
<feature type="compositionally biased region" description="Low complexity" evidence="1">
    <location>
        <begin position="85"/>
        <end position="101"/>
    </location>
</feature>
<protein>
    <recommendedName>
        <fullName evidence="4">Benzoate transporter</fullName>
    </recommendedName>
</protein>
<evidence type="ECO:0000256" key="1">
    <source>
        <dbReference type="SAM" id="MobiDB-lite"/>
    </source>
</evidence>
<dbReference type="EMBL" id="BONQ01000085">
    <property type="protein sequence ID" value="GIG47728.1"/>
    <property type="molecule type" value="Genomic_DNA"/>
</dbReference>